<dbReference type="SUPFAM" id="SSF53300">
    <property type="entry name" value="vWA-like"/>
    <property type="match status" value="1"/>
</dbReference>
<dbReference type="PANTHER" id="PTHR45737:SF6">
    <property type="entry name" value="VON WILLEBRAND FACTOR A DOMAIN-CONTAINING PROTEIN 5A"/>
    <property type="match status" value="1"/>
</dbReference>
<keyword evidence="5" id="KW-1185">Reference proteome</keyword>
<dbReference type="NCBIfam" id="NF033769">
    <property type="entry name" value="after_VWA_1"/>
    <property type="match status" value="1"/>
</dbReference>
<dbReference type="EMBL" id="JBHFNS010000014">
    <property type="protein sequence ID" value="MFB2933882.1"/>
    <property type="molecule type" value="Genomic_DNA"/>
</dbReference>
<organism evidence="4 5">
    <name type="scientific">Floridaenema fluviatile BLCC-F154</name>
    <dbReference type="NCBI Taxonomy" id="3153640"/>
    <lineage>
        <taxon>Bacteria</taxon>
        <taxon>Bacillati</taxon>
        <taxon>Cyanobacteriota</taxon>
        <taxon>Cyanophyceae</taxon>
        <taxon>Oscillatoriophycideae</taxon>
        <taxon>Aerosakkonematales</taxon>
        <taxon>Aerosakkonemataceae</taxon>
        <taxon>Floridanema</taxon>
        <taxon>Floridanema fluviatile</taxon>
    </lineage>
</organism>
<feature type="region of interest" description="Disordered" evidence="1">
    <location>
        <begin position="205"/>
        <end position="297"/>
    </location>
</feature>
<dbReference type="InterPro" id="IPR013694">
    <property type="entry name" value="VIT"/>
</dbReference>
<feature type="domain" description="VWFA" evidence="2">
    <location>
        <begin position="391"/>
        <end position="563"/>
    </location>
</feature>
<evidence type="ECO:0000259" key="2">
    <source>
        <dbReference type="PROSITE" id="PS50234"/>
    </source>
</evidence>
<feature type="domain" description="VIT" evidence="3">
    <location>
        <begin position="51"/>
        <end position="179"/>
    </location>
</feature>
<dbReference type="SMART" id="SM00609">
    <property type="entry name" value="VIT"/>
    <property type="match status" value="1"/>
</dbReference>
<dbReference type="InterPro" id="IPR036465">
    <property type="entry name" value="vWFA_dom_sf"/>
</dbReference>
<feature type="region of interest" description="Disordered" evidence="1">
    <location>
        <begin position="33"/>
        <end position="52"/>
    </location>
</feature>
<dbReference type="RefSeq" id="WP_413255416.1">
    <property type="nucleotide sequence ID" value="NZ_JBHFNS010000014.1"/>
</dbReference>
<accession>A0ABV4Y546</accession>
<proteinExistence type="predicted"/>
<dbReference type="Proteomes" id="UP001576776">
    <property type="component" value="Unassembled WGS sequence"/>
</dbReference>
<dbReference type="InterPro" id="IPR002035">
    <property type="entry name" value="VWF_A"/>
</dbReference>
<reference evidence="4 5" key="1">
    <citation type="submission" date="2024-09" db="EMBL/GenBank/DDBJ databases">
        <title>Floridaenema gen nov. (Aerosakkonemataceae, Aerosakkonematales ord. nov., Cyanobacteria) from benthic tropical and subtropical fresh waters, with the description of four new species.</title>
        <authorList>
            <person name="Moretto J.A."/>
            <person name="Berthold D.E."/>
            <person name="Lefler F.W."/>
            <person name="Huang I.-S."/>
            <person name="Laughinghouse H. IV."/>
        </authorList>
    </citation>
    <scope>NUCLEOTIDE SEQUENCE [LARGE SCALE GENOMIC DNA]</scope>
    <source>
        <strain evidence="4 5">BLCC-F154</strain>
    </source>
</reference>
<sequence length="886" mass="96914">MKLISILPATLLLSGTVGTVVFSLPTSPQILTQRTRTDSPTMQNQQQKPTGGLFVQSQDGKPQVFPLKHTEVKAKVSGNLSRVEVTQTFENPFSDPLEAIYVFPLPDEAAVDDMEIKIGDRIIKGNIKKREEAQEIYDRARQEGRTAGLLEQERDNIFTQSLANIKPGEKIDVTIRYTDSLKFEGGNYEFVFPMVVGSRYIPGNSIPPTPLNKGGEERNTPLNKGGEERNTPLTKGGEERNTPLIKGGEERNTPLIKGGEERNTPLIKGGEGGIDTDRVPDASRITPPVLPPGTRSGHDINVTVEIDAGVPISQVNSTSHKIATSRQNNIVKVQLNNEDTIPNKDLILRYRIAGNNTQATILTQSDEKGGHFAVYLIPALQYRRDEIVPKDVVFLMDTSGSQSGEPLAKSKELMRRFINGLNPNDTFTIIDFANTTKQLSPTPLANTKENRDRAMAYIDALDARGGTELLNGIRAVLNFPPAPSGRLRSVVLLTDGYIGNENEVIAEVQRSLKSGNRLYGFGVGSSVNRFLINRLAEVGRGTSQVIRQDEPTQEVAEKFFRQINNPVLTNIQVSWEGGGEKAIIYPLAAPDLFANQPLVLFGKKPDKINGNLQIIGVAAGGKRYGKTLPVNFNSTGNVAIAQLWARARIKDLMNQMFGGETKSGVDAVTETALNYRLLSQYTAFVAVSEEVRVNPDGTRQRVEVPVELPQGVSYEGIFGREGGVSSSSNLPLAASPRRRLALTVSPPGRANRFTGNDFSVTTRLQGETSLSAPPPPPPPPPIRGLDENVAQNTSRIEVISADGLDANAIASITQKLQNVNIPNNISGEIILELSLQNGRVRRIILDDLASTVQEQKAIEQIRRSLLTWQAPASINNTIRLRLRIRN</sequence>
<dbReference type="PANTHER" id="PTHR45737">
    <property type="entry name" value="VON WILLEBRAND FACTOR A DOMAIN-CONTAINING PROTEIN 5A"/>
    <property type="match status" value="1"/>
</dbReference>
<gene>
    <name evidence="4" type="ORF">ACE1B6_01250</name>
</gene>
<evidence type="ECO:0000259" key="3">
    <source>
        <dbReference type="PROSITE" id="PS51468"/>
    </source>
</evidence>
<evidence type="ECO:0000256" key="1">
    <source>
        <dbReference type="SAM" id="MobiDB-lite"/>
    </source>
</evidence>
<dbReference type="Pfam" id="PF13768">
    <property type="entry name" value="VWA_3"/>
    <property type="match status" value="1"/>
</dbReference>
<dbReference type="PROSITE" id="PS50234">
    <property type="entry name" value="VWFA"/>
    <property type="match status" value="1"/>
</dbReference>
<dbReference type="Gene3D" id="3.40.50.410">
    <property type="entry name" value="von Willebrand factor, type A domain"/>
    <property type="match status" value="1"/>
</dbReference>
<evidence type="ECO:0000313" key="4">
    <source>
        <dbReference type="EMBL" id="MFB2933882.1"/>
    </source>
</evidence>
<comment type="caution">
    <text evidence="4">The sequence shown here is derived from an EMBL/GenBank/DDBJ whole genome shotgun (WGS) entry which is preliminary data.</text>
</comment>
<dbReference type="Pfam" id="PF08487">
    <property type="entry name" value="VIT"/>
    <property type="match status" value="1"/>
</dbReference>
<dbReference type="SMART" id="SM00327">
    <property type="entry name" value="VWA"/>
    <property type="match status" value="1"/>
</dbReference>
<feature type="compositionally biased region" description="Basic and acidic residues" evidence="1">
    <location>
        <begin position="214"/>
        <end position="263"/>
    </location>
</feature>
<dbReference type="PROSITE" id="PS51468">
    <property type="entry name" value="VIT"/>
    <property type="match status" value="1"/>
</dbReference>
<protein>
    <submittedName>
        <fullName evidence="4">VIT domain-containing protein</fullName>
    </submittedName>
</protein>
<evidence type="ECO:0000313" key="5">
    <source>
        <dbReference type="Proteomes" id="UP001576776"/>
    </source>
</evidence>
<name>A0ABV4Y546_9CYAN</name>